<protein>
    <recommendedName>
        <fullName evidence="3">Peptide-N-glycosidase F C-terminal domain-containing protein</fullName>
    </recommendedName>
</protein>
<dbReference type="SUPFAM" id="SSF49742">
    <property type="entry name" value="PHM/PNGase F"/>
    <property type="match status" value="1"/>
</dbReference>
<dbReference type="GO" id="GO:0016715">
    <property type="term" value="F:oxidoreductase activity, acting on paired donors, with incorporation or reduction of molecular oxygen, reduced ascorbate as one donor, and incorporation of one atom of oxygen"/>
    <property type="evidence" value="ECO:0007669"/>
    <property type="project" value="InterPro"/>
</dbReference>
<evidence type="ECO:0000313" key="4">
    <source>
        <dbReference type="EMBL" id="CAE8653268.1"/>
    </source>
</evidence>
<evidence type="ECO:0000256" key="1">
    <source>
        <dbReference type="ARBA" id="ARBA00023157"/>
    </source>
</evidence>
<comment type="caution">
    <text evidence="4">The sequence shown here is derived from an EMBL/GenBank/DDBJ whole genome shotgun (WGS) entry which is preliminary data.</text>
</comment>
<dbReference type="EMBL" id="CAJNNW010011522">
    <property type="protein sequence ID" value="CAE8653268.1"/>
    <property type="molecule type" value="Genomic_DNA"/>
</dbReference>
<keyword evidence="1" id="KW-1015">Disulfide bond</keyword>
<dbReference type="Pfam" id="PF09113">
    <property type="entry name" value="N-glycanase_C"/>
    <property type="match status" value="1"/>
</dbReference>
<dbReference type="InterPro" id="IPR015197">
    <property type="entry name" value="PngaseF_C"/>
</dbReference>
<dbReference type="Gene3D" id="2.60.120.230">
    <property type="match status" value="2"/>
</dbReference>
<feature type="chain" id="PRO_5032594150" description="Peptide-N-glycosidase F C-terminal domain-containing protein" evidence="2">
    <location>
        <begin position="27"/>
        <end position="830"/>
    </location>
</feature>
<keyword evidence="2" id="KW-0732">Signal</keyword>
<dbReference type="AlphaFoldDB" id="A0A813INV8"/>
<name>A0A813INV8_POLGL</name>
<evidence type="ECO:0000313" key="5">
    <source>
        <dbReference type="Proteomes" id="UP000626109"/>
    </source>
</evidence>
<dbReference type="Proteomes" id="UP000626109">
    <property type="component" value="Unassembled WGS sequence"/>
</dbReference>
<proteinExistence type="predicted"/>
<organism evidence="4 5">
    <name type="scientific">Polarella glacialis</name>
    <name type="common">Dinoflagellate</name>
    <dbReference type="NCBI Taxonomy" id="89957"/>
    <lineage>
        <taxon>Eukaryota</taxon>
        <taxon>Sar</taxon>
        <taxon>Alveolata</taxon>
        <taxon>Dinophyceae</taxon>
        <taxon>Suessiales</taxon>
        <taxon>Suessiaceae</taxon>
        <taxon>Polarella</taxon>
    </lineage>
</organism>
<evidence type="ECO:0000259" key="3">
    <source>
        <dbReference type="Pfam" id="PF09113"/>
    </source>
</evidence>
<dbReference type="InterPro" id="IPR014784">
    <property type="entry name" value="Cu2_ascorb_mOase-like_C"/>
</dbReference>
<feature type="domain" description="Peptide-N-glycosidase F C-terminal" evidence="3">
    <location>
        <begin position="506"/>
        <end position="586"/>
    </location>
</feature>
<sequence length="830" mass="89658">MSPRYSCASACGPVVLLLLVCLSATARSLVRSHPGSKVLLQRQLRLDLLDLGDPRRSNFEVDFKVDQEQGVGQEEQEDEEDQERSSLELLRFITPYGTFMEALVDVTPYSQLLQSSLESLSDIEFYAAIDTWVTNDTSRNALYMNNLTNSCTPLRVSEGNGWNVSLEIVLWPRASSVESAAVRPRATVVLAGGYPASVIDFGTVTIHEGILEAGSSPSKIELDEAADLSTAGFDPRVYACPDGASSLQRASLWGYLAKQGQLQAASKTSGEGASSGKKEADLEEEFVEFVADMVPAEVTAVHKHSGTFEVKLMGNATLEPGMPVYFGSGGTFSDQLKSPGKWWNLSLPFEPMGYVASFSGSNFVVNVTSHQCFAATKLNASSIPALQVPRDSNVLSTAKKQVHAAMQSGMSSHGKQKEDSQELSFLDFVGTGNESNLTFVACESLGRVSRDGGKEFGTIALNVSVFGGDASQVSGGNASKVCVVKQLRSGHILDRSFRASLDVGERALLHLTATGHGWSATSEQCGEYCHAVYHVSLNGQSAANVTQWREDCHLNPSGPRQHGTWDESRNGWCPGSVEPGLFLDVTYFLNEPDQDNLVEIEVAVWIDATHKYKPYSDESGFVLGDKASLAVSMSLLLYGRDAVEAALSKGTAFTAAEEALQKGSSDKAMLSPPEVVKDLNLSNPTTQALSTTTASPSSANTGIGGEFDFRSRAPWYFYNESVEGAPGKQSGAVAVSIFKDRLMQADSRMIQVAVDRKVLEAAGAGPAGNWGQIALRLRLQKPSGLDYDHWDRIASVGIKLPRDVSNVKLRTSSKPQLRKLWELKNKTPEK</sequence>
<dbReference type="InterPro" id="IPR008977">
    <property type="entry name" value="PHM/PNGase_F_dom_sf"/>
</dbReference>
<gene>
    <name evidence="4" type="ORF">PGLA2088_LOCUS10282</name>
</gene>
<accession>A0A813INV8</accession>
<reference evidence="4" key="1">
    <citation type="submission" date="2021-02" db="EMBL/GenBank/DDBJ databases">
        <authorList>
            <person name="Dougan E. K."/>
            <person name="Rhodes N."/>
            <person name="Thang M."/>
            <person name="Chan C."/>
        </authorList>
    </citation>
    <scope>NUCLEOTIDE SEQUENCE</scope>
</reference>
<feature type="signal peptide" evidence="2">
    <location>
        <begin position="1"/>
        <end position="26"/>
    </location>
</feature>
<evidence type="ECO:0000256" key="2">
    <source>
        <dbReference type="SAM" id="SignalP"/>
    </source>
</evidence>